<comment type="function">
    <text evidence="1">Needed for flagellar regrowth and assembly.</text>
</comment>
<reference evidence="9 10" key="1">
    <citation type="submission" date="2016-10" db="EMBL/GenBank/DDBJ databases">
        <authorList>
            <person name="de Groot N.N."/>
        </authorList>
    </citation>
    <scope>NUCLEOTIDE SEQUENCE [LARGE SCALE GENOMIC DNA]</scope>
    <source>
        <strain evidence="9 10">ML2</strain>
    </source>
</reference>
<dbReference type="STRING" id="398199.SAMN05421804_101726"/>
<dbReference type="eggNOG" id="COG1317">
    <property type="taxonomic scope" value="Bacteria"/>
</dbReference>
<dbReference type="GO" id="GO:0044781">
    <property type="term" value="P:bacterial-type flagellum organization"/>
    <property type="evidence" value="ECO:0007669"/>
    <property type="project" value="UniProtKB-KW"/>
</dbReference>
<dbReference type="AlphaFoldDB" id="A0A1I5C9T4"/>
<dbReference type="InterPro" id="IPR018035">
    <property type="entry name" value="Flagellar_FliH/T3SS_HrpE"/>
</dbReference>
<evidence type="ECO:0000256" key="4">
    <source>
        <dbReference type="ARBA" id="ARBA00022795"/>
    </source>
</evidence>
<feature type="domain" description="Flagellar assembly protein FliH/Type III secretion system HrpE" evidence="8">
    <location>
        <begin position="125"/>
        <end position="249"/>
    </location>
</feature>
<dbReference type="PANTHER" id="PTHR34982:SF1">
    <property type="entry name" value="FLAGELLAR ASSEMBLY PROTEIN FLIH"/>
    <property type="match status" value="1"/>
</dbReference>
<keyword evidence="5" id="KW-0653">Protein transport</keyword>
<dbReference type="InterPro" id="IPR051472">
    <property type="entry name" value="T3SS_Stator/FliH"/>
</dbReference>
<keyword evidence="9" id="KW-0969">Cilium</keyword>
<accession>A0A1I5C9T4</accession>
<protein>
    <submittedName>
        <fullName evidence="9">Flagellar biosynthesis/type III secretory pathway protein FliH</fullName>
    </submittedName>
</protein>
<dbReference type="GO" id="GO:0015031">
    <property type="term" value="P:protein transport"/>
    <property type="evidence" value="ECO:0007669"/>
    <property type="project" value="UniProtKB-KW"/>
</dbReference>
<comment type="similarity">
    <text evidence="2">Belongs to the FliH family.</text>
</comment>
<evidence type="ECO:0000256" key="7">
    <source>
        <dbReference type="SAM" id="Coils"/>
    </source>
</evidence>
<feature type="coiled-coil region" evidence="7">
    <location>
        <begin position="67"/>
        <end position="140"/>
    </location>
</feature>
<dbReference type="Pfam" id="PF02108">
    <property type="entry name" value="FliH"/>
    <property type="match status" value="1"/>
</dbReference>
<keyword evidence="10" id="KW-1185">Reference proteome</keyword>
<keyword evidence="7" id="KW-0175">Coiled coil</keyword>
<dbReference type="GO" id="GO:0005829">
    <property type="term" value="C:cytosol"/>
    <property type="evidence" value="ECO:0007669"/>
    <property type="project" value="TreeGrafter"/>
</dbReference>
<organism evidence="9 10">
    <name type="scientific">Proteiniclasticum ruminis</name>
    <dbReference type="NCBI Taxonomy" id="398199"/>
    <lineage>
        <taxon>Bacteria</taxon>
        <taxon>Bacillati</taxon>
        <taxon>Bacillota</taxon>
        <taxon>Clostridia</taxon>
        <taxon>Eubacteriales</taxon>
        <taxon>Clostridiaceae</taxon>
        <taxon>Proteiniclasticum</taxon>
    </lineage>
</organism>
<dbReference type="OrthoDB" id="2064291at2"/>
<keyword evidence="9" id="KW-0282">Flagellum</keyword>
<dbReference type="RefSeq" id="WP_143093572.1">
    <property type="nucleotide sequence ID" value="NZ_FOVK01000006.1"/>
</dbReference>
<evidence type="ECO:0000313" key="10">
    <source>
        <dbReference type="Proteomes" id="UP000181899"/>
    </source>
</evidence>
<dbReference type="EMBL" id="FOVK01000006">
    <property type="protein sequence ID" value="SFN83594.1"/>
    <property type="molecule type" value="Genomic_DNA"/>
</dbReference>
<evidence type="ECO:0000259" key="8">
    <source>
        <dbReference type="Pfam" id="PF02108"/>
    </source>
</evidence>
<evidence type="ECO:0000256" key="3">
    <source>
        <dbReference type="ARBA" id="ARBA00022448"/>
    </source>
</evidence>
<keyword evidence="4" id="KW-1005">Bacterial flagellum biogenesis</keyword>
<evidence type="ECO:0000256" key="5">
    <source>
        <dbReference type="ARBA" id="ARBA00022927"/>
    </source>
</evidence>
<evidence type="ECO:0000313" key="9">
    <source>
        <dbReference type="EMBL" id="SFN83594.1"/>
    </source>
</evidence>
<proteinExistence type="inferred from homology"/>
<keyword evidence="3" id="KW-0813">Transport</keyword>
<evidence type="ECO:0000256" key="2">
    <source>
        <dbReference type="ARBA" id="ARBA00006602"/>
    </source>
</evidence>
<evidence type="ECO:0000256" key="1">
    <source>
        <dbReference type="ARBA" id="ARBA00003041"/>
    </source>
</evidence>
<gene>
    <name evidence="9" type="ORF">SAMN04488695_10634</name>
</gene>
<name>A0A1I5C9T4_9CLOT</name>
<keyword evidence="6" id="KW-1006">Bacterial flagellum protein export</keyword>
<sequence length="256" mass="29830">MKSSLEEVIPIALSYRIIKNTEPLEEKKLTSLDLSQYMEKSEALKQDEIRKIIKREDPMDVVKREIRKNLEEEIEIKKTAMLEKARQDLQKERDQVLEEARNEGVKEGMRLGRESAYQEAEAIRQEALSYLEEAERAAKDYLIENEERILKLSTKIAEKILEKVIQESEEGVMLLARPILQEYGKVQNVIISCNPCKVEHVKRYVPEIEKTCPNAHILILPDKTLGPLDIRVENEYQITDLSIRKQLDRFIELALS</sequence>
<keyword evidence="9" id="KW-0966">Cell projection</keyword>
<dbReference type="PANTHER" id="PTHR34982">
    <property type="entry name" value="YOP PROTEINS TRANSLOCATION PROTEIN L"/>
    <property type="match status" value="1"/>
</dbReference>
<evidence type="ECO:0000256" key="6">
    <source>
        <dbReference type="ARBA" id="ARBA00023225"/>
    </source>
</evidence>
<dbReference type="Proteomes" id="UP000181899">
    <property type="component" value="Unassembled WGS sequence"/>
</dbReference>